<evidence type="ECO:0000313" key="9">
    <source>
        <dbReference type="Proteomes" id="UP000527860"/>
    </source>
</evidence>
<dbReference type="AlphaFoldDB" id="A0A0C2HDK8"/>
<dbReference type="PANTHER" id="PTHR10361:SF28">
    <property type="entry name" value="P3 PROTEIN-RELATED"/>
    <property type="match status" value="1"/>
</dbReference>
<feature type="transmembrane region" description="Helical" evidence="5">
    <location>
        <begin position="259"/>
        <end position="279"/>
    </location>
</feature>
<comment type="subcellular location">
    <subcellularLocation>
        <location evidence="1">Membrane</location>
        <topology evidence="1">Multi-pass membrane protein</topology>
    </subcellularLocation>
</comment>
<feature type="transmembrane region" description="Helical" evidence="5">
    <location>
        <begin position="285"/>
        <end position="306"/>
    </location>
</feature>
<dbReference type="OrthoDB" id="1551454at2"/>
<dbReference type="STRING" id="45670.SN16_03485"/>
<evidence type="ECO:0000256" key="3">
    <source>
        <dbReference type="ARBA" id="ARBA00022989"/>
    </source>
</evidence>
<feature type="transmembrane region" description="Helical" evidence="5">
    <location>
        <begin position="200"/>
        <end position="218"/>
    </location>
</feature>
<dbReference type="Pfam" id="PF01758">
    <property type="entry name" value="SBF"/>
    <property type="match status" value="1"/>
</dbReference>
<evidence type="ECO:0000256" key="2">
    <source>
        <dbReference type="ARBA" id="ARBA00022692"/>
    </source>
</evidence>
<accession>A0A0C2HDK8</accession>
<dbReference type="InterPro" id="IPR038770">
    <property type="entry name" value="Na+/solute_symporter_sf"/>
</dbReference>
<dbReference type="Proteomes" id="UP000527860">
    <property type="component" value="Unassembled WGS sequence"/>
</dbReference>
<feature type="transmembrane region" description="Helical" evidence="5">
    <location>
        <begin position="67"/>
        <end position="91"/>
    </location>
</feature>
<evidence type="ECO:0000313" key="8">
    <source>
        <dbReference type="Proteomes" id="UP000031546"/>
    </source>
</evidence>
<dbReference type="RefSeq" id="WP_040105195.1">
    <property type="nucleotide sequence ID" value="NZ_JABEVU030000001.1"/>
</dbReference>
<protein>
    <submittedName>
        <fullName evidence="7">Bile acid:sodium symporter family protein</fullName>
    </submittedName>
</protein>
<keyword evidence="9" id="KW-1185">Reference proteome</keyword>
<proteinExistence type="predicted"/>
<dbReference type="EMBL" id="JXII01000002">
    <property type="protein sequence ID" value="KIH71735.1"/>
    <property type="molecule type" value="Genomic_DNA"/>
</dbReference>
<organism evidence="6 8">
    <name type="scientific">Salinicoccus roseus</name>
    <dbReference type="NCBI Taxonomy" id="45670"/>
    <lineage>
        <taxon>Bacteria</taxon>
        <taxon>Bacillati</taxon>
        <taxon>Bacillota</taxon>
        <taxon>Bacilli</taxon>
        <taxon>Bacillales</taxon>
        <taxon>Staphylococcaceae</taxon>
        <taxon>Salinicoccus</taxon>
    </lineage>
</organism>
<keyword evidence="3 5" id="KW-1133">Transmembrane helix</keyword>
<evidence type="ECO:0000256" key="5">
    <source>
        <dbReference type="SAM" id="Phobius"/>
    </source>
</evidence>
<dbReference type="InterPro" id="IPR002657">
    <property type="entry name" value="BilAc:Na_symport/Acr3"/>
</dbReference>
<dbReference type="EMBL" id="JABEVU030000001">
    <property type="protein sequence ID" value="MDB0579842.1"/>
    <property type="molecule type" value="Genomic_DNA"/>
</dbReference>
<feature type="transmembrane region" description="Helical" evidence="5">
    <location>
        <begin position="34"/>
        <end position="55"/>
    </location>
</feature>
<keyword evidence="4 5" id="KW-0472">Membrane</keyword>
<evidence type="ECO:0000256" key="4">
    <source>
        <dbReference type="ARBA" id="ARBA00023136"/>
    </source>
</evidence>
<dbReference type="Gene3D" id="1.20.1530.20">
    <property type="match status" value="1"/>
</dbReference>
<comment type="caution">
    <text evidence="6">The sequence shown here is derived from an EMBL/GenBank/DDBJ whole genome shotgun (WGS) entry which is preliminary data.</text>
</comment>
<dbReference type="InterPro" id="IPR004710">
    <property type="entry name" value="Bilac:Na_transpt"/>
</dbReference>
<gene>
    <name evidence="7" type="ORF">F7P68_0004800</name>
    <name evidence="6" type="ORF">SN16_03485</name>
</gene>
<feature type="transmembrane region" description="Helical" evidence="5">
    <location>
        <begin position="158"/>
        <end position="179"/>
    </location>
</feature>
<reference evidence="7" key="2">
    <citation type="submission" date="2020-04" db="EMBL/GenBank/DDBJ databases">
        <authorList>
            <person name="Tanveer F."/>
            <person name="Xie Y."/>
            <person name="Shinwari Z.K."/>
        </authorList>
    </citation>
    <scope>NUCLEOTIDE SEQUENCE</scope>
    <source>
        <strain evidence="7">MOSEL-ME25</strain>
    </source>
</reference>
<evidence type="ECO:0000256" key="1">
    <source>
        <dbReference type="ARBA" id="ARBA00004141"/>
    </source>
</evidence>
<keyword evidence="2 5" id="KW-0812">Transmembrane</keyword>
<dbReference type="Proteomes" id="UP000031546">
    <property type="component" value="Unassembled WGS sequence"/>
</dbReference>
<reference evidence="7" key="3">
    <citation type="submission" date="2022-12" db="EMBL/GenBank/DDBJ databases">
        <title>Genome analysis and biological profiling of marine Salinicoccus roseus MOSEL-ME25.</title>
        <authorList>
            <person name="Mirza F.T."/>
            <person name="Xie Y."/>
            <person name="Shinwari Z.K."/>
        </authorList>
    </citation>
    <scope>NUCLEOTIDE SEQUENCE</scope>
    <source>
        <strain evidence="7">MOSEL-ME25</strain>
    </source>
</reference>
<name>A0A0C2HDK8_9STAP</name>
<dbReference type="PANTHER" id="PTHR10361">
    <property type="entry name" value="SODIUM-BILE ACID COTRANSPORTER"/>
    <property type="match status" value="1"/>
</dbReference>
<dbReference type="GO" id="GO:0016020">
    <property type="term" value="C:membrane"/>
    <property type="evidence" value="ECO:0007669"/>
    <property type="project" value="UniProtKB-SubCell"/>
</dbReference>
<feature type="transmembrane region" description="Helical" evidence="5">
    <location>
        <begin position="125"/>
        <end position="152"/>
    </location>
</feature>
<feature type="transmembrane region" description="Helical" evidence="5">
    <location>
        <begin position="97"/>
        <end position="118"/>
    </location>
</feature>
<dbReference type="GeneID" id="77844602"/>
<feature type="transmembrane region" description="Helical" evidence="5">
    <location>
        <begin position="12"/>
        <end position="28"/>
    </location>
</feature>
<feature type="transmembrane region" description="Helical" evidence="5">
    <location>
        <begin position="224"/>
        <end position="250"/>
    </location>
</feature>
<reference evidence="6 8" key="1">
    <citation type="submission" date="2015-01" db="EMBL/GenBank/DDBJ databases">
        <title>Genome sequences of high lactate-tolerant strain Salinicoccus roseus W12 with industrial interest.</title>
        <authorList>
            <person name="Wang H."/>
            <person name="Yu B."/>
        </authorList>
    </citation>
    <scope>NUCLEOTIDE SEQUENCE [LARGE SCALE GENOMIC DNA]</scope>
    <source>
        <strain evidence="6 8">W12</strain>
    </source>
</reference>
<evidence type="ECO:0000313" key="6">
    <source>
        <dbReference type="EMBL" id="KIH71735.1"/>
    </source>
</evidence>
<evidence type="ECO:0000313" key="7">
    <source>
        <dbReference type="EMBL" id="MDB0579842.1"/>
    </source>
</evidence>
<sequence length="314" mass="34633">MLTRFNAFIQKWIALLTPLSLIIGVLLGEMGTHFLFLIPWFFAFMTFTGALGMDFKDFRMVVKYPGAILLSILFLHILMPVWGYLLATVLLDDALLTIGFTLAVAVPTGVTSIIWVTITRGNLPLALSIVLLDTLLAPLILPLILVVVAGTAVTIDSASLIMGLLWMIVLPTLVGIMMNEVTRGKVKDTWSGRLAPFSKISLLLIIMINGSVIAPYMQNFSWEIIGILLLVLFITLSAYAFALVTGHYLLKEPSIVTTFTYNVGMRNISVGVVIATAYFPPKVAMPVVFCMLFQQLIASFASRGMIRYQTYRNG</sequence>